<sequence length="79" mass="8917">MSYQGNAETIVVKGEAITLPLLVWRRFKRQPTGFVERVLDLNPGIADLGPFLPVGTEILFPVDAPELETKERDTVHLWD</sequence>
<accession>A0A6L3YW84</accession>
<dbReference type="RefSeq" id="WP_006472365.1">
    <property type="nucleotide sequence ID" value="NZ_WBVX01000002.1"/>
</dbReference>
<dbReference type="Pfam" id="PF05489">
    <property type="entry name" value="Phage_tail_X"/>
    <property type="match status" value="1"/>
</dbReference>
<organism evidence="1 2">
    <name type="scientific">Brucella tritici</name>
    <dbReference type="NCBI Taxonomy" id="94626"/>
    <lineage>
        <taxon>Bacteria</taxon>
        <taxon>Pseudomonadati</taxon>
        <taxon>Pseudomonadota</taxon>
        <taxon>Alphaproteobacteria</taxon>
        <taxon>Hyphomicrobiales</taxon>
        <taxon>Brucellaceae</taxon>
        <taxon>Brucella/Ochrobactrum group</taxon>
        <taxon>Brucella</taxon>
    </lineage>
</organism>
<protein>
    <submittedName>
        <fullName evidence="1">Phage tail protein</fullName>
    </submittedName>
</protein>
<dbReference type="Proteomes" id="UP000481643">
    <property type="component" value="Unassembled WGS sequence"/>
</dbReference>
<name>A0A6L3YW84_9HYPH</name>
<dbReference type="EMBL" id="WBVX01000002">
    <property type="protein sequence ID" value="KAB2689644.1"/>
    <property type="molecule type" value="Genomic_DNA"/>
</dbReference>
<evidence type="ECO:0000313" key="2">
    <source>
        <dbReference type="Proteomes" id="UP000481643"/>
    </source>
</evidence>
<dbReference type="AlphaFoldDB" id="A0A6L3YW84"/>
<proteinExistence type="predicted"/>
<evidence type="ECO:0000313" key="1">
    <source>
        <dbReference type="EMBL" id="KAB2689644.1"/>
    </source>
</evidence>
<reference evidence="1 2" key="1">
    <citation type="submission" date="2019-09" db="EMBL/GenBank/DDBJ databases">
        <title>Taxonomic organization of the family Brucellaceae based on a phylogenomic approach.</title>
        <authorList>
            <person name="Leclercq S."/>
            <person name="Cloeckaert A."/>
            <person name="Zygmunt M.S."/>
        </authorList>
    </citation>
    <scope>NUCLEOTIDE SEQUENCE [LARGE SCALE GENOMIC DNA]</scope>
    <source>
        <strain evidence="1 2">WS1830</strain>
    </source>
</reference>
<gene>
    <name evidence="1" type="ORF">F9L08_03010</name>
</gene>
<dbReference type="InterPro" id="IPR008861">
    <property type="entry name" value="GpX-like"/>
</dbReference>
<comment type="caution">
    <text evidence="1">The sequence shown here is derived from an EMBL/GenBank/DDBJ whole genome shotgun (WGS) entry which is preliminary data.</text>
</comment>